<protein>
    <submittedName>
        <fullName evidence="1">Uncharacterized protein</fullName>
    </submittedName>
</protein>
<evidence type="ECO:0000313" key="1">
    <source>
        <dbReference type="EMBL" id="SUZ47978.1"/>
    </source>
</evidence>
<organism evidence="1">
    <name type="scientific">marine metagenome</name>
    <dbReference type="NCBI Taxonomy" id="408172"/>
    <lineage>
        <taxon>unclassified sequences</taxon>
        <taxon>metagenomes</taxon>
        <taxon>ecological metagenomes</taxon>
    </lineage>
</organism>
<gene>
    <name evidence="1" type="ORF">METZ01_LOCUS832</name>
</gene>
<proteinExistence type="predicted"/>
<dbReference type="EMBL" id="UINC01000045">
    <property type="protein sequence ID" value="SUZ47978.1"/>
    <property type="molecule type" value="Genomic_DNA"/>
</dbReference>
<reference evidence="1" key="1">
    <citation type="submission" date="2018-05" db="EMBL/GenBank/DDBJ databases">
        <authorList>
            <person name="Lanie J.A."/>
            <person name="Ng W.-L."/>
            <person name="Kazmierczak K.M."/>
            <person name="Andrzejewski T.M."/>
            <person name="Davidsen T.M."/>
            <person name="Wayne K.J."/>
            <person name="Tettelin H."/>
            <person name="Glass J.I."/>
            <person name="Rusch D."/>
            <person name="Podicherti R."/>
            <person name="Tsui H.-C.T."/>
            <person name="Winkler M.E."/>
        </authorList>
    </citation>
    <scope>NUCLEOTIDE SEQUENCE</scope>
</reference>
<dbReference type="AlphaFoldDB" id="A0A381N2T7"/>
<accession>A0A381N2T7</accession>
<name>A0A381N2T7_9ZZZZ</name>
<sequence>MFAVPVPVEIDEARRDNETGGLDVASTLEGLVRDDIYPTIDNADVADRIQPRLRIHDATTLDHNVVCRAASQSPGNENEGGEAR</sequence>